<comment type="catalytic activity">
    <reaction evidence="2">
        <text>thiosulfate + hydrogen cyanide = thiocyanate + sulfite + 2 H(+)</text>
        <dbReference type="Rhea" id="RHEA:16881"/>
        <dbReference type="ChEBI" id="CHEBI:15378"/>
        <dbReference type="ChEBI" id="CHEBI:17359"/>
        <dbReference type="ChEBI" id="CHEBI:18022"/>
        <dbReference type="ChEBI" id="CHEBI:18407"/>
        <dbReference type="ChEBI" id="CHEBI:33542"/>
        <dbReference type="EC" id="2.8.1.1"/>
    </reaction>
</comment>
<dbReference type="Gene3D" id="3.40.250.10">
    <property type="entry name" value="Rhodanese-like domain"/>
    <property type="match status" value="2"/>
</dbReference>
<dbReference type="InterPro" id="IPR001763">
    <property type="entry name" value="Rhodanese-like_dom"/>
</dbReference>
<evidence type="ECO:0000256" key="1">
    <source>
        <dbReference type="ARBA" id="ARBA00022737"/>
    </source>
</evidence>
<name>Z9JQY8_9MICO</name>
<comment type="caution">
    <text evidence="5">The sequence shown here is derived from an EMBL/GenBank/DDBJ whole genome shotgun (WGS) entry which is preliminary data.</text>
</comment>
<dbReference type="GO" id="GO:0004792">
    <property type="term" value="F:thiosulfate-cyanide sulfurtransferase activity"/>
    <property type="evidence" value="ECO:0007669"/>
    <property type="project" value="UniProtKB-EC"/>
</dbReference>
<dbReference type="CDD" id="cd01449">
    <property type="entry name" value="TST_Repeat_2"/>
    <property type="match status" value="1"/>
</dbReference>
<dbReference type="InterPro" id="IPR001307">
    <property type="entry name" value="Thiosulphate_STrfase_CS"/>
</dbReference>
<sequence length="299" mass="33246">MSVPLDPAPSLQQYAHPEKLVTTAWLAENLGTEGLVVVESDEDVLLYETGHIPGAVKIDWHLDLNDPVTRDYVDGEGFAQLMARSGISRDTTIVVYGDKSNWWAAYALWVFELFGHPDVRLLDGGRAAWQAEGRPMTKDAPEPAAADYPVVPREDAPIRAYREQVLDFLGGQLVDVRSPQEYTGERTHMPDYPQEGTVRGGHIPTAHSVPWARAAAEDGRFKGREDLEAIYLAEQGFDASAPVIAYCRIGERSSHTWFVLRYLLGFEDVRNYDGSWTEWGNAVRLPIAIGEEPGEAPAR</sequence>
<keyword evidence="1" id="KW-0677">Repeat</keyword>
<dbReference type="InterPro" id="IPR036873">
    <property type="entry name" value="Rhodanese-like_dom_sf"/>
</dbReference>
<keyword evidence="3 5" id="KW-0808">Transferase</keyword>
<proteinExistence type="predicted"/>
<dbReference type="RefSeq" id="WP_038373396.1">
    <property type="nucleotide sequence ID" value="NZ_KK069999.1"/>
</dbReference>
<dbReference type="CDD" id="cd01448">
    <property type="entry name" value="TST_Repeat_1"/>
    <property type="match status" value="1"/>
</dbReference>
<dbReference type="EMBL" id="JDYK01000015">
    <property type="protein sequence ID" value="EWS80443.1"/>
    <property type="molecule type" value="Genomic_DNA"/>
</dbReference>
<feature type="domain" description="Rhodanese" evidence="4">
    <location>
        <begin position="31"/>
        <end position="138"/>
    </location>
</feature>
<gene>
    <name evidence="5" type="ORF">BF93_03480</name>
</gene>
<dbReference type="HOGENOM" id="CLU_031618_1_3_11"/>
<evidence type="ECO:0000256" key="3">
    <source>
        <dbReference type="RuleBase" id="RU000507"/>
    </source>
</evidence>
<dbReference type="Proteomes" id="UP000023067">
    <property type="component" value="Unassembled WGS sequence"/>
</dbReference>
<evidence type="ECO:0000256" key="2">
    <source>
        <dbReference type="ARBA" id="ARBA00047549"/>
    </source>
</evidence>
<keyword evidence="6" id="KW-1185">Reference proteome</keyword>
<feature type="domain" description="Rhodanese" evidence="4">
    <location>
        <begin position="172"/>
        <end position="288"/>
    </location>
</feature>
<dbReference type="STRING" id="396014.BF93_03480"/>
<dbReference type="Pfam" id="PF00581">
    <property type="entry name" value="Rhodanese"/>
    <property type="match status" value="2"/>
</dbReference>
<protein>
    <recommendedName>
        <fullName evidence="3">Sulfurtransferase</fullName>
    </recommendedName>
</protein>
<dbReference type="SMART" id="SM00450">
    <property type="entry name" value="RHOD"/>
    <property type="match status" value="2"/>
</dbReference>
<organism evidence="5 6">
    <name type="scientific">Brachybacterium phenoliresistens</name>
    <dbReference type="NCBI Taxonomy" id="396014"/>
    <lineage>
        <taxon>Bacteria</taxon>
        <taxon>Bacillati</taxon>
        <taxon>Actinomycetota</taxon>
        <taxon>Actinomycetes</taxon>
        <taxon>Micrococcales</taxon>
        <taxon>Dermabacteraceae</taxon>
        <taxon>Brachybacterium</taxon>
    </lineage>
</organism>
<dbReference type="PROSITE" id="PS00683">
    <property type="entry name" value="RHODANESE_2"/>
    <property type="match status" value="1"/>
</dbReference>
<dbReference type="PANTHER" id="PTHR43855">
    <property type="entry name" value="THIOSULFATE SULFURTRANSFERASE"/>
    <property type="match status" value="1"/>
</dbReference>
<evidence type="ECO:0000313" key="6">
    <source>
        <dbReference type="Proteomes" id="UP000023067"/>
    </source>
</evidence>
<dbReference type="OrthoDB" id="9781034at2"/>
<evidence type="ECO:0000259" key="4">
    <source>
        <dbReference type="PROSITE" id="PS50206"/>
    </source>
</evidence>
<evidence type="ECO:0000313" key="5">
    <source>
        <dbReference type="EMBL" id="EWS80443.1"/>
    </source>
</evidence>
<accession>Z9JQY8</accession>
<dbReference type="InterPro" id="IPR051126">
    <property type="entry name" value="Thiosulfate_sulfurtransferase"/>
</dbReference>
<dbReference type="AlphaFoldDB" id="Z9JQY8"/>
<dbReference type="eggNOG" id="COG2897">
    <property type="taxonomic scope" value="Bacteria"/>
</dbReference>
<dbReference type="PROSITE" id="PS00380">
    <property type="entry name" value="RHODANESE_1"/>
    <property type="match status" value="1"/>
</dbReference>
<dbReference type="PATRIC" id="fig|396014.3.peg.2725"/>
<dbReference type="SUPFAM" id="SSF52821">
    <property type="entry name" value="Rhodanese/Cell cycle control phosphatase"/>
    <property type="match status" value="2"/>
</dbReference>
<dbReference type="PROSITE" id="PS50206">
    <property type="entry name" value="RHODANESE_3"/>
    <property type="match status" value="2"/>
</dbReference>
<dbReference type="PANTHER" id="PTHR43855:SF1">
    <property type="entry name" value="THIOSULFATE SULFURTRANSFERASE"/>
    <property type="match status" value="1"/>
</dbReference>
<reference evidence="5 6" key="1">
    <citation type="submission" date="2014-02" db="EMBL/GenBank/DDBJ databases">
        <title>Genome sequence of Brachybacterium phenoliresistens strain W13A50.</title>
        <authorList>
            <person name="Wang X."/>
        </authorList>
    </citation>
    <scope>NUCLEOTIDE SEQUENCE [LARGE SCALE GENOMIC DNA]</scope>
    <source>
        <strain evidence="5 6">W13A50</strain>
    </source>
</reference>